<organism evidence="9 10">
    <name type="scientific">Eisenbergiella tayi</name>
    <dbReference type="NCBI Taxonomy" id="1432052"/>
    <lineage>
        <taxon>Bacteria</taxon>
        <taxon>Bacillati</taxon>
        <taxon>Bacillota</taxon>
        <taxon>Clostridia</taxon>
        <taxon>Lachnospirales</taxon>
        <taxon>Lachnospiraceae</taxon>
        <taxon>Eisenbergiella</taxon>
    </lineage>
</organism>
<feature type="transmembrane region" description="Helical" evidence="7">
    <location>
        <begin position="85"/>
        <end position="113"/>
    </location>
</feature>
<keyword evidence="6 7" id="KW-0472">Membrane</keyword>
<comment type="similarity">
    <text evidence="7">Belongs to the binding-protein-dependent transport system permease family.</text>
</comment>
<dbReference type="PANTHER" id="PTHR43744">
    <property type="entry name" value="ABC TRANSPORTER PERMEASE PROTEIN MG189-RELATED-RELATED"/>
    <property type="match status" value="1"/>
</dbReference>
<evidence type="ECO:0000256" key="1">
    <source>
        <dbReference type="ARBA" id="ARBA00004651"/>
    </source>
</evidence>
<sequence>MAETIKRKKKNEPDGFDRFNRVSNTANVLLNVMFLLMALVCIIPVLLVIAISLSAEASITEYGYHLIPKIVSFEGYEYLAKQSTLIIRALGVSLFVTIVGTVLGILLTTLMGYVLSRPGYKLNGFLTMVVFIPMVFNGGLVSTYFITSQFLNLKDSVWALILPLAVSSFNVVICRTFFKTTVPEELIESAKMDGARQFTIFFKIVLPISLPVLATIGLFLCFAYWNDWYQSMLYIDDQRLYSLQALLNAIMTNVNMLAQNAAAMGASMADTVANMPKEAARMAIVVVIVLPIACAYPFFQKYFISGLTVGAVKG</sequence>
<keyword evidence="2 7" id="KW-0813">Transport</keyword>
<feature type="domain" description="ABC transmembrane type-1" evidence="8">
    <location>
        <begin position="90"/>
        <end position="296"/>
    </location>
</feature>
<dbReference type="GeneID" id="93304988"/>
<dbReference type="InterPro" id="IPR000515">
    <property type="entry name" value="MetI-like"/>
</dbReference>
<gene>
    <name evidence="9" type="primary">araQ_53</name>
    <name evidence="9" type="ORF">BEH84_02116</name>
</gene>
<dbReference type="GO" id="GO:0055085">
    <property type="term" value="P:transmembrane transport"/>
    <property type="evidence" value="ECO:0007669"/>
    <property type="project" value="InterPro"/>
</dbReference>
<dbReference type="RefSeq" id="WP_069156778.1">
    <property type="nucleotide sequence ID" value="NZ_DBFYTC010000178.1"/>
</dbReference>
<evidence type="ECO:0000256" key="5">
    <source>
        <dbReference type="ARBA" id="ARBA00022989"/>
    </source>
</evidence>
<proteinExistence type="inferred from homology"/>
<comment type="subcellular location">
    <subcellularLocation>
        <location evidence="1 7">Cell membrane</location>
        <topology evidence="1 7">Multi-pass membrane protein</topology>
    </subcellularLocation>
</comment>
<name>A0A1E3AS90_9FIRM</name>
<dbReference type="SUPFAM" id="SSF161098">
    <property type="entry name" value="MetI-like"/>
    <property type="match status" value="1"/>
</dbReference>
<evidence type="ECO:0000313" key="10">
    <source>
        <dbReference type="Proteomes" id="UP000095003"/>
    </source>
</evidence>
<dbReference type="PANTHER" id="PTHR43744:SF9">
    <property type="entry name" value="POLYGALACTURONAN_RHAMNOGALACTURONAN TRANSPORT SYSTEM PERMEASE PROTEIN YTCP"/>
    <property type="match status" value="1"/>
</dbReference>
<keyword evidence="3" id="KW-1003">Cell membrane</keyword>
<dbReference type="PATRIC" id="fig|1432052.3.peg.2328"/>
<feature type="transmembrane region" description="Helical" evidence="7">
    <location>
        <begin position="198"/>
        <end position="225"/>
    </location>
</feature>
<dbReference type="Proteomes" id="UP000095003">
    <property type="component" value="Unassembled WGS sequence"/>
</dbReference>
<keyword evidence="4 7" id="KW-0812">Transmembrane</keyword>
<feature type="transmembrane region" description="Helical" evidence="7">
    <location>
        <begin position="28"/>
        <end position="53"/>
    </location>
</feature>
<comment type="caution">
    <text evidence="9">The sequence shown here is derived from an EMBL/GenBank/DDBJ whole genome shotgun (WGS) entry which is preliminary data.</text>
</comment>
<dbReference type="EMBL" id="MCGI01000002">
    <property type="protein sequence ID" value="ODM11504.1"/>
    <property type="molecule type" value="Genomic_DNA"/>
</dbReference>
<protein>
    <submittedName>
        <fullName evidence="9">L-arabinose transport system permease protein AraQ</fullName>
    </submittedName>
</protein>
<reference evidence="9 10" key="1">
    <citation type="submission" date="2016-07" db="EMBL/GenBank/DDBJ databases">
        <title>Characterization of isolates of Eisenbergiella tayi derived from blood cultures, using whole genome sequencing.</title>
        <authorList>
            <person name="Burdz T."/>
            <person name="Wiebe D."/>
            <person name="Huynh C."/>
            <person name="Bernard K."/>
        </authorList>
    </citation>
    <scope>NUCLEOTIDE SEQUENCE [LARGE SCALE GENOMIC DNA]</scope>
    <source>
        <strain evidence="9 10">NML 120489</strain>
    </source>
</reference>
<dbReference type="PROSITE" id="PS50928">
    <property type="entry name" value="ABC_TM1"/>
    <property type="match status" value="1"/>
</dbReference>
<dbReference type="Gene3D" id="1.10.3720.10">
    <property type="entry name" value="MetI-like"/>
    <property type="match status" value="1"/>
</dbReference>
<accession>A0A1E3AS90</accession>
<dbReference type="GO" id="GO:0005886">
    <property type="term" value="C:plasma membrane"/>
    <property type="evidence" value="ECO:0007669"/>
    <property type="project" value="UniProtKB-SubCell"/>
</dbReference>
<feature type="transmembrane region" description="Helical" evidence="7">
    <location>
        <begin position="279"/>
        <end position="299"/>
    </location>
</feature>
<evidence type="ECO:0000256" key="4">
    <source>
        <dbReference type="ARBA" id="ARBA00022692"/>
    </source>
</evidence>
<dbReference type="InterPro" id="IPR035906">
    <property type="entry name" value="MetI-like_sf"/>
</dbReference>
<keyword evidence="5 7" id="KW-1133">Transmembrane helix</keyword>
<evidence type="ECO:0000256" key="7">
    <source>
        <dbReference type="RuleBase" id="RU363032"/>
    </source>
</evidence>
<evidence type="ECO:0000256" key="6">
    <source>
        <dbReference type="ARBA" id="ARBA00023136"/>
    </source>
</evidence>
<evidence type="ECO:0000259" key="8">
    <source>
        <dbReference type="PROSITE" id="PS50928"/>
    </source>
</evidence>
<feature type="transmembrane region" description="Helical" evidence="7">
    <location>
        <begin position="158"/>
        <end position="178"/>
    </location>
</feature>
<dbReference type="Pfam" id="PF00528">
    <property type="entry name" value="BPD_transp_1"/>
    <property type="match status" value="1"/>
</dbReference>
<evidence type="ECO:0000256" key="2">
    <source>
        <dbReference type="ARBA" id="ARBA00022448"/>
    </source>
</evidence>
<feature type="transmembrane region" description="Helical" evidence="7">
    <location>
        <begin position="125"/>
        <end position="146"/>
    </location>
</feature>
<evidence type="ECO:0000256" key="3">
    <source>
        <dbReference type="ARBA" id="ARBA00022475"/>
    </source>
</evidence>
<dbReference type="CDD" id="cd06261">
    <property type="entry name" value="TM_PBP2"/>
    <property type="match status" value="1"/>
</dbReference>
<dbReference type="AlphaFoldDB" id="A0A1E3AS90"/>
<feature type="transmembrane region" description="Helical" evidence="7">
    <location>
        <begin position="245"/>
        <end position="267"/>
    </location>
</feature>
<evidence type="ECO:0000313" key="9">
    <source>
        <dbReference type="EMBL" id="ODM11504.1"/>
    </source>
</evidence>